<evidence type="ECO:0000313" key="2">
    <source>
        <dbReference type="Proteomes" id="UP001283361"/>
    </source>
</evidence>
<sequence length="118" mass="13121">MTRVRQRSRESRSSCRRQAKCKLLLNYAPLSHIHSAYRTMCQEAFYFPLSCCVHVGVTGTTQLRIPNAMIVQLGVNGAVITHNRVTNAVLPSVGPLVLLQPILMSLVMQEPYLDSLGP</sequence>
<dbReference type="EMBL" id="JAWDGP010002132">
    <property type="protein sequence ID" value="KAK3785333.1"/>
    <property type="molecule type" value="Genomic_DNA"/>
</dbReference>
<keyword evidence="2" id="KW-1185">Reference proteome</keyword>
<name>A0AAE1ACI9_9GAST</name>
<comment type="caution">
    <text evidence="1">The sequence shown here is derived from an EMBL/GenBank/DDBJ whole genome shotgun (WGS) entry which is preliminary data.</text>
</comment>
<dbReference type="AlphaFoldDB" id="A0AAE1ACI9"/>
<dbReference type="Proteomes" id="UP001283361">
    <property type="component" value="Unassembled WGS sequence"/>
</dbReference>
<evidence type="ECO:0000313" key="1">
    <source>
        <dbReference type="EMBL" id="KAK3785333.1"/>
    </source>
</evidence>
<proteinExistence type="predicted"/>
<protein>
    <submittedName>
        <fullName evidence="1">Uncharacterized protein</fullName>
    </submittedName>
</protein>
<gene>
    <name evidence="1" type="ORF">RRG08_045559</name>
</gene>
<organism evidence="1 2">
    <name type="scientific">Elysia crispata</name>
    <name type="common">lettuce slug</name>
    <dbReference type="NCBI Taxonomy" id="231223"/>
    <lineage>
        <taxon>Eukaryota</taxon>
        <taxon>Metazoa</taxon>
        <taxon>Spiralia</taxon>
        <taxon>Lophotrochozoa</taxon>
        <taxon>Mollusca</taxon>
        <taxon>Gastropoda</taxon>
        <taxon>Heterobranchia</taxon>
        <taxon>Euthyneura</taxon>
        <taxon>Panpulmonata</taxon>
        <taxon>Sacoglossa</taxon>
        <taxon>Placobranchoidea</taxon>
        <taxon>Plakobranchidae</taxon>
        <taxon>Elysia</taxon>
    </lineage>
</organism>
<accession>A0AAE1ACI9</accession>
<reference evidence="1" key="1">
    <citation type="journal article" date="2023" name="G3 (Bethesda)">
        <title>A reference genome for the long-term kleptoplast-retaining sea slug Elysia crispata morphotype clarki.</title>
        <authorList>
            <person name="Eastman K.E."/>
            <person name="Pendleton A.L."/>
            <person name="Shaikh M.A."/>
            <person name="Suttiyut T."/>
            <person name="Ogas R."/>
            <person name="Tomko P."/>
            <person name="Gavelis G."/>
            <person name="Widhalm J.R."/>
            <person name="Wisecaver J.H."/>
        </authorList>
    </citation>
    <scope>NUCLEOTIDE SEQUENCE</scope>
    <source>
        <strain evidence="1">ECLA1</strain>
    </source>
</reference>